<dbReference type="SUPFAM" id="SSF54909">
    <property type="entry name" value="Dimeric alpha+beta barrel"/>
    <property type="match status" value="1"/>
</dbReference>
<dbReference type="EMBL" id="PXOF01000090">
    <property type="protein sequence ID" value="RGP66697.1"/>
    <property type="molecule type" value="Genomic_DNA"/>
</dbReference>
<dbReference type="InterPro" id="IPR011008">
    <property type="entry name" value="Dimeric_a/b-barrel"/>
</dbReference>
<reference evidence="2 3" key="1">
    <citation type="journal article" date="2018" name="PLoS Pathog.">
        <title>Evolution of structural diversity of trichothecenes, a family of toxins produced by plant pathogenic and entomopathogenic fungi.</title>
        <authorList>
            <person name="Proctor R.H."/>
            <person name="McCormick S.P."/>
            <person name="Kim H.S."/>
            <person name="Cardoza R.E."/>
            <person name="Stanley A.M."/>
            <person name="Lindo L."/>
            <person name="Kelly A."/>
            <person name="Brown D.W."/>
            <person name="Lee T."/>
            <person name="Vaughan M.M."/>
            <person name="Alexander N.J."/>
            <person name="Busman M."/>
            <person name="Gutierrez S."/>
        </authorList>
    </citation>
    <scope>NUCLEOTIDE SEQUENCE [LARGE SCALE GENOMIC DNA]</scope>
    <source>
        <strain evidence="2 3">NRRL 3299</strain>
    </source>
</reference>
<accession>A0A395S374</accession>
<proteinExistence type="predicted"/>
<keyword evidence="1" id="KW-1133">Transmembrane helix</keyword>
<dbReference type="Proteomes" id="UP000266152">
    <property type="component" value="Unassembled WGS sequence"/>
</dbReference>
<evidence type="ECO:0000256" key="1">
    <source>
        <dbReference type="SAM" id="Phobius"/>
    </source>
</evidence>
<keyword evidence="3" id="KW-1185">Reference proteome</keyword>
<dbReference type="AlphaFoldDB" id="A0A395S374"/>
<dbReference type="STRING" id="5514.A0A395S374"/>
<dbReference type="Gene3D" id="3.30.70.100">
    <property type="match status" value="1"/>
</dbReference>
<keyword evidence="1" id="KW-0472">Membrane</keyword>
<dbReference type="PANTHER" id="PTHR40260:SF2">
    <property type="entry name" value="BLR8190 PROTEIN"/>
    <property type="match status" value="1"/>
</dbReference>
<sequence length="344" mass="37439">MAQVYILYPSNVPFDLDYYIKVHMPMVSSLWGPFGLLGWESITFPPGSPYQIQTVLKWKDLDQFSAASKGEAAEKLFDDIQYFTAAKALILKGENVSQAVNVQLPDAVPWLPVGLDELTAVGIYPIATLRILEVASLAYGINKLINPLDALDGIGWNVLLPPVPQDRSSVFAGLEVFFILSIEDIVYSLHRVVIMPSIIQHALAWEAIANGVVSVASILFLGRLLSSLVASESVPNSTAAVIKFFGATMLGMSATMVLSLPDSRDAAAKRRLTYTSCTAIESALVCIVLWQTSRPETSGFTFNGLVSLLGSVVPALVWHLYVLLSKPHWLEPESACVTEGRKAL</sequence>
<evidence type="ECO:0000313" key="3">
    <source>
        <dbReference type="Proteomes" id="UP000266152"/>
    </source>
</evidence>
<keyword evidence="1" id="KW-0812">Transmembrane</keyword>
<feature type="transmembrane region" description="Helical" evidence="1">
    <location>
        <begin position="241"/>
        <end position="260"/>
    </location>
</feature>
<name>A0A395S374_FUSSP</name>
<feature type="transmembrane region" description="Helical" evidence="1">
    <location>
        <begin position="302"/>
        <end position="324"/>
    </location>
</feature>
<feature type="transmembrane region" description="Helical" evidence="1">
    <location>
        <begin position="202"/>
        <end position="221"/>
    </location>
</feature>
<organism evidence="2 3">
    <name type="scientific">Fusarium sporotrichioides</name>
    <dbReference type="NCBI Taxonomy" id="5514"/>
    <lineage>
        <taxon>Eukaryota</taxon>
        <taxon>Fungi</taxon>
        <taxon>Dikarya</taxon>
        <taxon>Ascomycota</taxon>
        <taxon>Pezizomycotina</taxon>
        <taxon>Sordariomycetes</taxon>
        <taxon>Hypocreomycetidae</taxon>
        <taxon>Hypocreales</taxon>
        <taxon>Nectriaceae</taxon>
        <taxon>Fusarium</taxon>
    </lineage>
</organism>
<comment type="caution">
    <text evidence="2">The sequence shown here is derived from an EMBL/GenBank/DDBJ whole genome shotgun (WGS) entry which is preliminary data.</text>
</comment>
<evidence type="ECO:0000313" key="2">
    <source>
        <dbReference type="EMBL" id="RGP66697.1"/>
    </source>
</evidence>
<protein>
    <submittedName>
        <fullName evidence="2">Ethyl tert-butyl ether degradation</fullName>
    </submittedName>
</protein>
<gene>
    <name evidence="2" type="ORF">FSPOR_6437</name>
</gene>
<dbReference type="PANTHER" id="PTHR40260">
    <property type="entry name" value="BLR8190 PROTEIN"/>
    <property type="match status" value="1"/>
</dbReference>